<gene>
    <name evidence="7 10" type="primary">pafA</name>
    <name evidence="10" type="ORF">EK0264_18430</name>
</gene>
<dbReference type="AlphaFoldDB" id="A0A7L4YTJ9"/>
<feature type="binding site" evidence="7">
    <location>
        <position position="53"/>
    </location>
    <ligand>
        <name>ATP</name>
        <dbReference type="ChEBI" id="CHEBI:30616"/>
    </ligand>
</feature>
<sequence>MPRRIFGIETEYGVTCTANGQRRLSPDEVARYLFRKVVAWGRSSNIFLRNGSRLYLDVGSHPEYATAECDRISDLVTHDRAGERILEGLMVDAEERLGREGIDGQIYLFKNNTDSAGNSYGCHENYLITRSGEFSRVADVLVPFLLTRQIMTGAGKVLHTAKGPTYSFSQRAEHVWEGVSSATTRSRPIINTRDEPHADAELYRRLHVIVGDSNMSETTTLLKVASVDLVLRMIEAGVKFPELALDNPIRAIRDISKDLTARKPVALSSGRTITPLDLQRIYLQRAVEFAAGHQIDDDHRQAIALWTTTLDAIESGDHKPIERSIDWAIKKRLIDRYRERHDLRLDDPRIAQIDLAYHDIRRGRGLFNLLQAQGQVDRVTSDIEVFAAKSVPPQTTRAKLRGDFVRHAQERHRDFTVDWVHLKLNDEAQRTILCRDPFKSVDDRVERLIASILARPPLAGRPGA</sequence>
<dbReference type="GO" id="GO:0019787">
    <property type="term" value="F:ubiquitin-like protein transferase activity"/>
    <property type="evidence" value="ECO:0007669"/>
    <property type="project" value="UniProtKB-UniRule"/>
</dbReference>
<dbReference type="Proteomes" id="UP000463857">
    <property type="component" value="Chromosome"/>
</dbReference>
<keyword evidence="1 7" id="KW-0436">Ligase</keyword>
<evidence type="ECO:0000256" key="3">
    <source>
        <dbReference type="ARBA" id="ARBA00022741"/>
    </source>
</evidence>
<evidence type="ECO:0000313" key="11">
    <source>
        <dbReference type="Proteomes" id="UP000463857"/>
    </source>
</evidence>
<feature type="binding site" evidence="7">
    <location>
        <position position="419"/>
    </location>
    <ligand>
        <name>ATP</name>
        <dbReference type="ChEBI" id="CHEBI:30616"/>
    </ligand>
</feature>
<feature type="binding site" evidence="7">
    <location>
        <position position="55"/>
    </location>
    <ligand>
        <name>Mg(2+)</name>
        <dbReference type="ChEBI" id="CHEBI:18420"/>
    </ligand>
</feature>
<dbReference type="HAMAP" id="MF_02111">
    <property type="entry name" value="Pup_ligase"/>
    <property type="match status" value="1"/>
</dbReference>
<dbReference type="EMBL" id="CP047156">
    <property type="protein sequence ID" value="QHC02555.1"/>
    <property type="molecule type" value="Genomic_DNA"/>
</dbReference>
<dbReference type="GO" id="GO:0019941">
    <property type="term" value="P:modification-dependent protein catabolic process"/>
    <property type="evidence" value="ECO:0007669"/>
    <property type="project" value="UniProtKB-UniRule"/>
</dbReference>
<evidence type="ECO:0000256" key="9">
    <source>
        <dbReference type="PIRSR" id="PIRSR018077-1"/>
    </source>
</evidence>
<dbReference type="PANTHER" id="PTHR42307:SF3">
    <property type="entry name" value="PUP--PROTEIN LIGASE"/>
    <property type="match status" value="1"/>
</dbReference>
<organism evidence="10 11">
    <name type="scientific">Epidermidibacterium keratini</name>
    <dbReference type="NCBI Taxonomy" id="1891644"/>
    <lineage>
        <taxon>Bacteria</taxon>
        <taxon>Bacillati</taxon>
        <taxon>Actinomycetota</taxon>
        <taxon>Actinomycetes</taxon>
        <taxon>Sporichthyales</taxon>
        <taxon>Sporichthyaceae</taxon>
        <taxon>Epidermidibacterium</taxon>
    </lineage>
</organism>
<feature type="binding site" evidence="7">
    <location>
        <position position="66"/>
    </location>
    <ligand>
        <name>ATP</name>
        <dbReference type="ChEBI" id="CHEBI:30616"/>
    </ligand>
</feature>
<dbReference type="InParanoid" id="A0A7L4YTJ9"/>
<evidence type="ECO:0000256" key="2">
    <source>
        <dbReference type="ARBA" id="ARBA00022723"/>
    </source>
</evidence>
<comment type="pathway">
    <text evidence="7">Protein modification; protein pupylation.</text>
</comment>
<dbReference type="Pfam" id="PF03136">
    <property type="entry name" value="Pup_ligase"/>
    <property type="match status" value="1"/>
</dbReference>
<dbReference type="KEGG" id="eke:EK0264_18430"/>
<keyword evidence="2 7" id="KW-0479">Metal-binding</keyword>
<keyword evidence="5 7" id="KW-0067">ATP-binding</keyword>
<protein>
    <recommendedName>
        <fullName evidence="7 8">Pup--protein ligase</fullName>
        <ecNumber evidence="7 8">6.3.1.19</ecNumber>
    </recommendedName>
    <alternativeName>
        <fullName evidence="7">Proteasome accessory factor A</fullName>
    </alternativeName>
    <alternativeName>
        <fullName evidence="7">Pup-conjugating enzyme</fullName>
    </alternativeName>
</protein>
<comment type="similarity">
    <text evidence="7">Belongs to the Pup ligase/Pup deamidase family. Pup-conjugating enzyme subfamily.</text>
</comment>
<comment type="pathway">
    <text evidence="7">Protein degradation; proteasomal Pup-dependent pathway.</text>
</comment>
<dbReference type="InterPro" id="IPR004347">
    <property type="entry name" value="Pup_ligase/deamidase"/>
</dbReference>
<comment type="catalytic activity">
    <reaction evidence="7">
        <text>ATP + [prokaryotic ubiquitin-like protein]-L-glutamate + [protein]-L-lysine = ADP + phosphate + N(6)-([prokaryotic ubiquitin-like protein]-gamma-L-glutamyl)-[protein]-L-lysine.</text>
        <dbReference type="EC" id="6.3.1.19"/>
    </reaction>
</comment>
<evidence type="ECO:0000256" key="1">
    <source>
        <dbReference type="ARBA" id="ARBA00022598"/>
    </source>
</evidence>
<dbReference type="InterPro" id="IPR022279">
    <property type="entry name" value="Pup_ligase"/>
</dbReference>
<dbReference type="PANTHER" id="PTHR42307">
    <property type="entry name" value="PUP DEAMIDASE/DEPUPYLASE"/>
    <property type="match status" value="1"/>
</dbReference>
<keyword evidence="11" id="KW-1185">Reference proteome</keyword>
<dbReference type="GO" id="GO:0000287">
    <property type="term" value="F:magnesium ion binding"/>
    <property type="evidence" value="ECO:0007669"/>
    <property type="project" value="UniProtKB-UniRule"/>
</dbReference>
<dbReference type="GO" id="GO:0016879">
    <property type="term" value="F:ligase activity, forming carbon-nitrogen bonds"/>
    <property type="evidence" value="ECO:0007669"/>
    <property type="project" value="UniProtKB-UniRule"/>
</dbReference>
<dbReference type="OrthoDB" id="9760627at2"/>
<dbReference type="EC" id="6.3.1.19" evidence="7 8"/>
<comment type="function">
    <text evidence="7">Catalyzes the covalent attachment of the prokaryotic ubiquitin-like protein modifier Pup to the proteasomal substrate proteins, thereby targeting them for proteasomal degradation. This tagging system is termed pupylation. The ligation reaction involves the side-chain carboxylate of the C-terminal glutamate of Pup and the side-chain amino group of a substrate lysine.</text>
</comment>
<accession>A0A7L4YTJ9</accession>
<dbReference type="UniPathway" id="UPA00998"/>
<proteinExistence type="inferred from homology"/>
<dbReference type="GO" id="GO:0005524">
    <property type="term" value="F:ATP binding"/>
    <property type="evidence" value="ECO:0007669"/>
    <property type="project" value="UniProtKB-UniRule"/>
</dbReference>
<feature type="active site" description="Proton acceptor" evidence="7 9">
    <location>
        <position position="57"/>
    </location>
</feature>
<evidence type="ECO:0000256" key="5">
    <source>
        <dbReference type="ARBA" id="ARBA00022840"/>
    </source>
</evidence>
<keyword evidence="3 7" id="KW-0547">Nucleotide-binding</keyword>
<dbReference type="RefSeq" id="WP_159547669.1">
    <property type="nucleotide sequence ID" value="NZ_CP047156.1"/>
</dbReference>
<feature type="binding site" evidence="7">
    <location>
        <position position="63"/>
    </location>
    <ligand>
        <name>Mg(2+)</name>
        <dbReference type="ChEBI" id="CHEBI:18420"/>
    </ligand>
</feature>
<dbReference type="GO" id="GO:0010498">
    <property type="term" value="P:proteasomal protein catabolic process"/>
    <property type="evidence" value="ECO:0007669"/>
    <property type="project" value="UniProtKB-UniRule"/>
</dbReference>
<evidence type="ECO:0000313" key="10">
    <source>
        <dbReference type="EMBL" id="QHC02555.1"/>
    </source>
</evidence>
<dbReference type="UniPathway" id="UPA00997"/>
<name>A0A7L4YTJ9_9ACTN</name>
<evidence type="ECO:0000256" key="8">
    <source>
        <dbReference type="NCBIfam" id="TIGR03686"/>
    </source>
</evidence>
<reference evidence="10 11" key="1">
    <citation type="journal article" date="2018" name="Int. J. Syst. Evol. Microbiol.">
        <title>Epidermidibacterium keratini gen. nov., sp. nov., a member of the family Sporichthyaceae, isolated from keratin epidermis.</title>
        <authorList>
            <person name="Lee D.G."/>
            <person name="Trujillo M.E."/>
            <person name="Kang S."/>
            <person name="Nam J.J."/>
            <person name="Kim Y.J."/>
        </authorList>
    </citation>
    <scope>NUCLEOTIDE SEQUENCE [LARGE SCALE GENOMIC DNA]</scope>
    <source>
        <strain evidence="10 11">EPI-7</strain>
    </source>
</reference>
<dbReference type="PIRSF" id="PIRSF018077">
    <property type="entry name" value="UCP018077"/>
    <property type="match status" value="1"/>
</dbReference>
<evidence type="ECO:0000256" key="6">
    <source>
        <dbReference type="ARBA" id="ARBA00022842"/>
    </source>
</evidence>
<dbReference type="GO" id="GO:0070490">
    <property type="term" value="P:protein pupylation"/>
    <property type="evidence" value="ECO:0007669"/>
    <property type="project" value="UniProtKB-UniRule"/>
</dbReference>
<keyword evidence="6 7" id="KW-0460">Magnesium</keyword>
<feature type="binding site" evidence="7">
    <location>
        <position position="9"/>
    </location>
    <ligand>
        <name>Mg(2+)</name>
        <dbReference type="ChEBI" id="CHEBI:18420"/>
    </ligand>
</feature>
<dbReference type="NCBIfam" id="TIGR03686">
    <property type="entry name" value="pupylate_PafA"/>
    <property type="match status" value="1"/>
</dbReference>
<evidence type="ECO:0000256" key="7">
    <source>
        <dbReference type="HAMAP-Rule" id="MF_02111"/>
    </source>
</evidence>
<comment type="miscellaneous">
    <text evidence="7">The reaction mechanism probably proceeds via the activation of Pup by phosphorylation of its C-terminal glutamate, which is then subject to nucleophilic attack by the substrate lysine, resulting in an isopeptide bond and the release of phosphate as a good leaving group.</text>
</comment>
<evidence type="ECO:0000256" key="4">
    <source>
        <dbReference type="ARBA" id="ARBA00022786"/>
    </source>
</evidence>
<keyword evidence="4 7" id="KW-0833">Ubl conjugation pathway</keyword>